<accession>A0A8S9Y312</accession>
<keyword evidence="4" id="KW-0853">WD repeat</keyword>
<name>A0A8S9Y312_APOLU</name>
<dbReference type="Pfam" id="PF16529">
    <property type="entry name" value="Ge1_WD40"/>
    <property type="match status" value="1"/>
</dbReference>
<evidence type="ECO:0000256" key="7">
    <source>
        <dbReference type="SAM" id="MobiDB-lite"/>
    </source>
</evidence>
<dbReference type="OrthoDB" id="21128at2759"/>
<dbReference type="InterPro" id="IPR045152">
    <property type="entry name" value="EDC4-like"/>
</dbReference>
<dbReference type="PANTHER" id="PTHR15598">
    <property type="entry name" value="ENHANCER OF MRNA-DECAPPING PROTEIN 4"/>
    <property type="match status" value="1"/>
</dbReference>
<sequence length="1092" mass="120176">MLEVILHTCVELCFFIGFHAIKRNLKGKQKMTVRGLNNAAPAASQTIDFGSLNEENNCVAVASMDVRIVSSPGDHVTGSSKVRMNNVVDYTWEEKFYSGQLLAVHMSGKYLAYGIKAGGKTQSVIRVVNRETAKRTLIKGIDGTIEDLAFAFISDRAILASLDCGGTLLVHNIAESATGDISCQLLLTTTTEQTVDNMNPKRVFWCPFIPDDYENSKVEDTDDGFLLAVTRGNKIELWNVGVVTKRCGPGPHSAKTVSDGYLEIEASTTVISDAAFSPDGTAIATASYDGRCKFYQVYMAGEGEPRLLHEWEPHDGDPVNTLFFLDDHVNTQSDVQFWKYAVTGAKDNCEIKLWSCETWECLQKISLTTRSSRHSRGWGKLKAAIDLSAGYILLSDMYLRLLYVLELQKDADNAIQPFVQTITEFKLPCPILSFGIVDAGLKNFTKNSGFGLDELCNGDSEDDQQSAVLVRMYLVQPKSLQECHIVFQTSNAVEVHHNMLHNVPIPVAEVVELKKDAEEENNQTAPILMTPDAFHSPHQTPAGQAVPSSTPPPPAPEPQELPPPPVVNQSESTFTAGGAFISGGSSPSREVQEILSSPCFYSKPTSTTCLQDTGIQEVSDEKVKSLEANIISLKADVAGLIDLAAQQAHELKTLREEIKRSETVKLNEAIDLAVTKAVTAALSSQQQMKISCSVDPDRVANVVSSTLNKDVTQALNRAVAHQFKEDVKPVLTNAVDQMKTVIHTEVSHKLNLTDQALKENLGKVLRSKNMVDTLCHSLNSTASTALEEVYKESSTKVLLPMFEKAATSMFQQINHTFTEGLQECRKEMESYSMKSNERSNMEIAAVQNAAEHMGIVSKKFTAAVDKEIKRLDETMAEMGRNLNKMSLNNGSIRSGSVTPAGHLVDSVVLQSQISQLISQGQVNVAFQQALSASDLNLVLYVCEKVGPQQVFNGSGGCLLQQHVLLSLIQQLSADMSHHTETNHKYLEEAIMCLDASNNNTREYMPVVLNSLAKQLQQYIASNPGGRLTRRAKMLQMATQSLLTQQELKSSTICVCESLLNSKFYFLRNFLHPKLAKVKVVHKIIIEKHKCTF</sequence>
<dbReference type="SMART" id="SM00320">
    <property type="entry name" value="WD40"/>
    <property type="match status" value="2"/>
</dbReference>
<dbReference type="EMBL" id="WIXP02000002">
    <property type="protein sequence ID" value="KAF6214968.1"/>
    <property type="molecule type" value="Genomic_DNA"/>
</dbReference>
<evidence type="ECO:0000259" key="9">
    <source>
        <dbReference type="Pfam" id="PF21289"/>
    </source>
</evidence>
<dbReference type="InterPro" id="IPR015943">
    <property type="entry name" value="WD40/YVTN_repeat-like_dom_sf"/>
</dbReference>
<dbReference type="GO" id="GO:0000932">
    <property type="term" value="C:P-body"/>
    <property type="evidence" value="ECO:0007669"/>
    <property type="project" value="UniProtKB-SubCell"/>
</dbReference>
<feature type="domain" description="Enhancer of mRNA-decapping protein 4 WD40 repeat region" evidence="8">
    <location>
        <begin position="78"/>
        <end position="411"/>
    </location>
</feature>
<keyword evidence="3" id="KW-0963">Cytoplasm</keyword>
<dbReference type="Gene3D" id="6.10.140.270">
    <property type="match status" value="1"/>
</dbReference>
<gene>
    <name evidence="10" type="ORF">GE061_009713</name>
</gene>
<evidence type="ECO:0000256" key="6">
    <source>
        <dbReference type="ARBA" id="ARBA00023054"/>
    </source>
</evidence>
<keyword evidence="6" id="KW-0175">Coiled coil</keyword>
<evidence type="ECO:0000313" key="10">
    <source>
        <dbReference type="EMBL" id="KAF6214968.1"/>
    </source>
</evidence>
<dbReference type="AlphaFoldDB" id="A0A8S9Y312"/>
<comment type="subcellular location">
    <subcellularLocation>
        <location evidence="1">Cytoplasm</location>
        <location evidence="1">P-body</location>
    </subcellularLocation>
</comment>
<evidence type="ECO:0000256" key="5">
    <source>
        <dbReference type="ARBA" id="ARBA00022737"/>
    </source>
</evidence>
<dbReference type="GO" id="GO:0031087">
    <property type="term" value="P:deadenylation-independent decapping of nuclear-transcribed mRNA"/>
    <property type="evidence" value="ECO:0007669"/>
    <property type="project" value="InterPro"/>
</dbReference>
<dbReference type="Proteomes" id="UP000466442">
    <property type="component" value="Unassembled WGS sequence"/>
</dbReference>
<evidence type="ECO:0000313" key="11">
    <source>
        <dbReference type="Proteomes" id="UP000466442"/>
    </source>
</evidence>
<dbReference type="InterPro" id="IPR001680">
    <property type="entry name" value="WD40_rpt"/>
</dbReference>
<dbReference type="PANTHER" id="PTHR15598:SF5">
    <property type="entry name" value="ENHANCER OF MRNA-DECAPPING PROTEIN 4"/>
    <property type="match status" value="1"/>
</dbReference>
<dbReference type="InterPro" id="IPR032401">
    <property type="entry name" value="EDC4_WD40"/>
</dbReference>
<evidence type="ECO:0000256" key="2">
    <source>
        <dbReference type="ARBA" id="ARBA00009639"/>
    </source>
</evidence>
<keyword evidence="11" id="KW-1185">Reference proteome</keyword>
<evidence type="ECO:0000256" key="3">
    <source>
        <dbReference type="ARBA" id="ARBA00022490"/>
    </source>
</evidence>
<dbReference type="Gene3D" id="2.130.10.10">
    <property type="entry name" value="YVTN repeat-like/Quinoprotein amine dehydrogenase"/>
    <property type="match status" value="1"/>
</dbReference>
<evidence type="ECO:0008006" key="12">
    <source>
        <dbReference type="Google" id="ProtNLM"/>
    </source>
</evidence>
<dbReference type="InterPro" id="IPR049404">
    <property type="entry name" value="EDC4_C"/>
</dbReference>
<keyword evidence="5" id="KW-0677">Repeat</keyword>
<protein>
    <recommendedName>
        <fullName evidence="12">Enhancer of mRNA-decapping protein 4 WD40 repeat region domain-containing protein</fullName>
    </recommendedName>
</protein>
<comment type="similarity">
    <text evidence="2">Belongs to the WD repeat EDC4 family.</text>
</comment>
<feature type="compositionally biased region" description="Pro residues" evidence="7">
    <location>
        <begin position="549"/>
        <end position="566"/>
    </location>
</feature>
<dbReference type="InterPro" id="IPR036322">
    <property type="entry name" value="WD40_repeat_dom_sf"/>
</dbReference>
<evidence type="ECO:0000259" key="8">
    <source>
        <dbReference type="Pfam" id="PF16529"/>
    </source>
</evidence>
<dbReference type="Gene3D" id="1.10.220.100">
    <property type="entry name" value="conserved c-terminal region of ge- 1"/>
    <property type="match status" value="1"/>
</dbReference>
<dbReference type="SUPFAM" id="SSF50978">
    <property type="entry name" value="WD40 repeat-like"/>
    <property type="match status" value="1"/>
</dbReference>
<feature type="domain" description="Enhancer of mRNA-decapping protein 4 C-terminal" evidence="9">
    <location>
        <begin position="913"/>
        <end position="1034"/>
    </location>
</feature>
<dbReference type="InterPro" id="IPR044938">
    <property type="entry name" value="EDC4_C_sf"/>
</dbReference>
<evidence type="ECO:0000256" key="4">
    <source>
        <dbReference type="ARBA" id="ARBA00022574"/>
    </source>
</evidence>
<organism evidence="10 11">
    <name type="scientific">Apolygus lucorum</name>
    <name type="common">Small green plant bug</name>
    <name type="synonym">Lygocoris lucorum</name>
    <dbReference type="NCBI Taxonomy" id="248454"/>
    <lineage>
        <taxon>Eukaryota</taxon>
        <taxon>Metazoa</taxon>
        <taxon>Ecdysozoa</taxon>
        <taxon>Arthropoda</taxon>
        <taxon>Hexapoda</taxon>
        <taxon>Insecta</taxon>
        <taxon>Pterygota</taxon>
        <taxon>Neoptera</taxon>
        <taxon>Paraneoptera</taxon>
        <taxon>Hemiptera</taxon>
        <taxon>Heteroptera</taxon>
        <taxon>Panheteroptera</taxon>
        <taxon>Cimicomorpha</taxon>
        <taxon>Miridae</taxon>
        <taxon>Mirini</taxon>
        <taxon>Apolygus</taxon>
    </lineage>
</organism>
<reference evidence="10" key="1">
    <citation type="journal article" date="2021" name="Mol. Ecol. Resour.">
        <title>Apolygus lucorum genome provides insights into omnivorousness and mesophyll feeding.</title>
        <authorList>
            <person name="Liu Y."/>
            <person name="Liu H."/>
            <person name="Wang H."/>
            <person name="Huang T."/>
            <person name="Liu B."/>
            <person name="Yang B."/>
            <person name="Yin L."/>
            <person name="Li B."/>
            <person name="Zhang Y."/>
            <person name="Zhang S."/>
            <person name="Jiang F."/>
            <person name="Zhang X."/>
            <person name="Ren Y."/>
            <person name="Wang B."/>
            <person name="Wang S."/>
            <person name="Lu Y."/>
            <person name="Wu K."/>
            <person name="Fan W."/>
            <person name="Wang G."/>
        </authorList>
    </citation>
    <scope>NUCLEOTIDE SEQUENCE</scope>
    <source>
        <strain evidence="10">12Hb</strain>
    </source>
</reference>
<evidence type="ECO:0000256" key="1">
    <source>
        <dbReference type="ARBA" id="ARBA00004201"/>
    </source>
</evidence>
<dbReference type="Pfam" id="PF21289">
    <property type="entry name" value="EDC4_C"/>
    <property type="match status" value="1"/>
</dbReference>
<proteinExistence type="inferred from homology"/>
<feature type="region of interest" description="Disordered" evidence="7">
    <location>
        <begin position="529"/>
        <end position="571"/>
    </location>
</feature>
<comment type="caution">
    <text evidence="10">The sequence shown here is derived from an EMBL/GenBank/DDBJ whole genome shotgun (WGS) entry which is preliminary data.</text>
</comment>